<keyword evidence="1" id="KW-0472">Membrane</keyword>
<dbReference type="Gene3D" id="2.60.120.1440">
    <property type="match status" value="1"/>
</dbReference>
<comment type="caution">
    <text evidence="4">The sequence shown here is derived from an EMBL/GenBank/DDBJ whole genome shotgun (WGS) entry which is preliminary data.</text>
</comment>
<dbReference type="RefSeq" id="WP_154175380.1">
    <property type="nucleotide sequence ID" value="NZ_WJXZ01000006.1"/>
</dbReference>
<feature type="domain" description="Protein FecR C-terminal" evidence="3">
    <location>
        <begin position="284"/>
        <end position="351"/>
    </location>
</feature>
<dbReference type="Proteomes" id="UP000441754">
    <property type="component" value="Unassembled WGS sequence"/>
</dbReference>
<dbReference type="PANTHER" id="PTHR30273:SF2">
    <property type="entry name" value="PROTEIN FECR"/>
    <property type="match status" value="1"/>
</dbReference>
<protein>
    <submittedName>
        <fullName evidence="4">DUF4974 domain-containing protein</fullName>
    </submittedName>
</protein>
<gene>
    <name evidence="4" type="ORF">GJJ30_11910</name>
</gene>
<accession>A0A7K0EJP1</accession>
<dbReference type="Pfam" id="PF16344">
    <property type="entry name" value="FecR_C"/>
    <property type="match status" value="1"/>
</dbReference>
<reference evidence="4 5" key="1">
    <citation type="journal article" date="2018" name="Antonie Van Leeuwenhoek">
        <title>Larkinella terrae sp. nov., isolated from soil on Jeju Island, South Korea.</title>
        <authorList>
            <person name="Ten L.N."/>
            <person name="Jeon J."/>
            <person name="Park S.J."/>
            <person name="Park S."/>
            <person name="Lee S.Y."/>
            <person name="Kim M.K."/>
            <person name="Jung H.Y."/>
        </authorList>
    </citation>
    <scope>NUCLEOTIDE SEQUENCE [LARGE SCALE GENOMIC DNA]</scope>
    <source>
        <strain evidence="4 5">KCTC 52001</strain>
    </source>
</reference>
<organism evidence="4 5">
    <name type="scientific">Larkinella terrae</name>
    <dbReference type="NCBI Taxonomy" id="2025311"/>
    <lineage>
        <taxon>Bacteria</taxon>
        <taxon>Pseudomonadati</taxon>
        <taxon>Bacteroidota</taxon>
        <taxon>Cytophagia</taxon>
        <taxon>Cytophagales</taxon>
        <taxon>Spirosomataceae</taxon>
        <taxon>Larkinella</taxon>
    </lineage>
</organism>
<feature type="transmembrane region" description="Helical" evidence="1">
    <location>
        <begin position="93"/>
        <end position="111"/>
    </location>
</feature>
<dbReference type="InterPro" id="IPR012373">
    <property type="entry name" value="Ferrdict_sens_TM"/>
</dbReference>
<evidence type="ECO:0000256" key="1">
    <source>
        <dbReference type="SAM" id="Phobius"/>
    </source>
</evidence>
<dbReference type="Gene3D" id="3.55.50.30">
    <property type="match status" value="1"/>
</dbReference>
<dbReference type="InterPro" id="IPR006860">
    <property type="entry name" value="FecR"/>
</dbReference>
<evidence type="ECO:0000313" key="5">
    <source>
        <dbReference type="Proteomes" id="UP000441754"/>
    </source>
</evidence>
<dbReference type="InterPro" id="IPR032508">
    <property type="entry name" value="FecR_C"/>
</dbReference>
<sequence>MKNYSQYQPDDFVQDPYFRKWALGELPPDDRFWTTWQATHPEQYEVLEQAKTLVIALRIESPTFDPQETESAIQQILAKTEISRHIPFYRLRWLQIAATILLISGLGYAFWLNREEAAISQTSLVQRASDQPREEFNSSTVPKTVRLADGSTVVLEPASRLRILAGFGDTKREVQLAGEAFFEVAKNPEKPFLVYTGNVVTKVLGTSFRIKAYDTDANVSVAVRTGKVTVFKQKDQPESRASLSDEIILTPNQQAVFVKADERLVKTLVEKPVIVSKLPALQSFDFTETPIPQVFGALEKAYGVKMVFDPDLLKDCNLTGALTSGTFYEKLTLVCETIQARYEIVDGQVVIYGKGCK</sequence>
<dbReference type="Pfam" id="PF04773">
    <property type="entry name" value="FecR"/>
    <property type="match status" value="1"/>
</dbReference>
<keyword evidence="1" id="KW-0812">Transmembrane</keyword>
<feature type="domain" description="FecR protein" evidence="2">
    <location>
        <begin position="144"/>
        <end position="228"/>
    </location>
</feature>
<evidence type="ECO:0000259" key="2">
    <source>
        <dbReference type="Pfam" id="PF04773"/>
    </source>
</evidence>
<dbReference type="PANTHER" id="PTHR30273">
    <property type="entry name" value="PERIPLASMIC SIGNAL SENSOR AND SIGMA FACTOR ACTIVATOR FECR-RELATED"/>
    <property type="match status" value="1"/>
</dbReference>
<keyword evidence="1" id="KW-1133">Transmembrane helix</keyword>
<dbReference type="EMBL" id="WJXZ01000006">
    <property type="protein sequence ID" value="MRS61995.1"/>
    <property type="molecule type" value="Genomic_DNA"/>
</dbReference>
<proteinExistence type="predicted"/>
<dbReference type="OrthoDB" id="645173at2"/>
<name>A0A7K0EJP1_9BACT</name>
<dbReference type="GO" id="GO:0016989">
    <property type="term" value="F:sigma factor antagonist activity"/>
    <property type="evidence" value="ECO:0007669"/>
    <property type="project" value="TreeGrafter"/>
</dbReference>
<dbReference type="AlphaFoldDB" id="A0A7K0EJP1"/>
<keyword evidence="5" id="KW-1185">Reference proteome</keyword>
<evidence type="ECO:0000313" key="4">
    <source>
        <dbReference type="EMBL" id="MRS61995.1"/>
    </source>
</evidence>
<evidence type="ECO:0000259" key="3">
    <source>
        <dbReference type="Pfam" id="PF16344"/>
    </source>
</evidence>
<dbReference type="PIRSF" id="PIRSF018266">
    <property type="entry name" value="FecR"/>
    <property type="match status" value="1"/>
</dbReference>